<protein>
    <submittedName>
        <fullName evidence="3">Cdc7p-Dbf4p kinase complex regulatory subunit</fullName>
    </submittedName>
</protein>
<dbReference type="CDD" id="cd00027">
    <property type="entry name" value="BRCT"/>
    <property type="match status" value="1"/>
</dbReference>
<dbReference type="Proteomes" id="UP001139887">
    <property type="component" value="Unassembled WGS sequence"/>
</dbReference>
<dbReference type="EMBL" id="JANBUW010000276">
    <property type="protein sequence ID" value="KAJ2847694.1"/>
    <property type="molecule type" value="Genomic_DNA"/>
</dbReference>
<name>A0A9W8LYP2_9FUNG</name>
<dbReference type="Gene3D" id="3.40.50.10190">
    <property type="entry name" value="BRCT domain"/>
    <property type="match status" value="1"/>
</dbReference>
<feature type="region of interest" description="Disordered" evidence="1">
    <location>
        <begin position="334"/>
        <end position="361"/>
    </location>
</feature>
<evidence type="ECO:0000256" key="1">
    <source>
        <dbReference type="SAM" id="MobiDB-lite"/>
    </source>
</evidence>
<dbReference type="InterPro" id="IPR001357">
    <property type="entry name" value="BRCT_dom"/>
</dbReference>
<dbReference type="SUPFAM" id="SSF52113">
    <property type="entry name" value="BRCT domain"/>
    <property type="match status" value="1"/>
</dbReference>
<feature type="non-terminal residue" evidence="3">
    <location>
        <position position="503"/>
    </location>
</feature>
<dbReference type="PROSITE" id="PS50172">
    <property type="entry name" value="BRCT"/>
    <property type="match status" value="1"/>
</dbReference>
<dbReference type="GO" id="GO:0043539">
    <property type="term" value="F:protein serine/threonine kinase activator activity"/>
    <property type="evidence" value="ECO:0007669"/>
    <property type="project" value="TreeGrafter"/>
</dbReference>
<proteinExistence type="predicted"/>
<organism evidence="3 4">
    <name type="scientific">Coemansia brasiliensis</name>
    <dbReference type="NCBI Taxonomy" id="2650707"/>
    <lineage>
        <taxon>Eukaryota</taxon>
        <taxon>Fungi</taxon>
        <taxon>Fungi incertae sedis</taxon>
        <taxon>Zoopagomycota</taxon>
        <taxon>Kickxellomycotina</taxon>
        <taxon>Kickxellomycetes</taxon>
        <taxon>Kickxellales</taxon>
        <taxon>Kickxellaceae</taxon>
        <taxon>Coemansia</taxon>
    </lineage>
</organism>
<dbReference type="AlphaFoldDB" id="A0A9W8LYP2"/>
<evidence type="ECO:0000313" key="4">
    <source>
        <dbReference type="Proteomes" id="UP001139887"/>
    </source>
</evidence>
<evidence type="ECO:0000313" key="3">
    <source>
        <dbReference type="EMBL" id="KAJ2847694.1"/>
    </source>
</evidence>
<dbReference type="PANTHER" id="PTHR15375:SF26">
    <property type="entry name" value="PROTEIN CHIFFON"/>
    <property type="match status" value="1"/>
</dbReference>
<sequence length="503" mass="54939">MSSRRLTFDASRPSKRFLGASPAGRTMLHASNYTGDVLSPTRALATPTRPAQRATLARANLTPADETGLVSPLNSPTVGLALSKRNPLQAITNREQQLGNQGAGDKVSTSKHAIQAAHATPHTPVSAEQQQRDPKTRLAEWIYAYRRAFPSFVFYFEGIDESTAQRLSNPIRSLGAKVETFFSTQSVTHVIVAHAGLISDENGQAGSHVISLAKRSQLKIWDVNKLENRVLGMLLPGYNASLVQSPSVQSAKRKLNEAFSAEKLFNMRHKTFEGSSVAHCVDFYYFKYIYVLVEDATHLHRPAIMEDYRPPEEGMEPPWPKLYMVPTGRCPFVQYEDPTTSSKSSDTDAEDNKENMTPEPEPTMATAQLQSKTPASCMCTPNRTTLTKTAHAEHENASKPSATVHNERPGKTAIARADQPQTPTPVHPSRTIAANYLPAVPHRTHVTAQPGNENALGIMDSNASGIAQSMGVTSTSTAFNLNAVDPVLQRSLLQNLNGGRVNH</sequence>
<dbReference type="GO" id="GO:1901987">
    <property type="term" value="P:regulation of cell cycle phase transition"/>
    <property type="evidence" value="ECO:0007669"/>
    <property type="project" value="TreeGrafter"/>
</dbReference>
<keyword evidence="4" id="KW-1185">Reference proteome</keyword>
<dbReference type="InterPro" id="IPR051590">
    <property type="entry name" value="Replication_Regulatory_Kinase"/>
</dbReference>
<evidence type="ECO:0000259" key="2">
    <source>
        <dbReference type="PROSITE" id="PS50172"/>
    </source>
</evidence>
<gene>
    <name evidence="3" type="primary">DBF4</name>
    <name evidence="3" type="ORF">IWW36_003726</name>
</gene>
<dbReference type="GO" id="GO:0010571">
    <property type="term" value="P:positive regulation of nuclear cell cycle DNA replication"/>
    <property type="evidence" value="ECO:0007669"/>
    <property type="project" value="TreeGrafter"/>
</dbReference>
<feature type="region of interest" description="Disordered" evidence="1">
    <location>
        <begin position="97"/>
        <end position="133"/>
    </location>
</feature>
<dbReference type="GO" id="GO:0031431">
    <property type="term" value="C:Dbf4-dependent protein kinase complex"/>
    <property type="evidence" value="ECO:0007669"/>
    <property type="project" value="TreeGrafter"/>
</dbReference>
<comment type="caution">
    <text evidence="3">The sequence shown here is derived from an EMBL/GenBank/DDBJ whole genome shotgun (WGS) entry which is preliminary data.</text>
</comment>
<reference evidence="3" key="1">
    <citation type="submission" date="2022-07" db="EMBL/GenBank/DDBJ databases">
        <title>Phylogenomic reconstructions and comparative analyses of Kickxellomycotina fungi.</title>
        <authorList>
            <person name="Reynolds N.K."/>
            <person name="Stajich J.E."/>
            <person name="Barry K."/>
            <person name="Grigoriev I.V."/>
            <person name="Crous P."/>
            <person name="Smith M.E."/>
        </authorList>
    </citation>
    <scope>NUCLEOTIDE SEQUENCE</scope>
    <source>
        <strain evidence="3">NRRL 1566</strain>
    </source>
</reference>
<dbReference type="InterPro" id="IPR013939">
    <property type="entry name" value="Regulatory_Dfp1/Him1"/>
</dbReference>
<dbReference type="PANTHER" id="PTHR15375">
    <property type="entry name" value="ACTIVATOR OF S-PHASE KINASE-RELATED"/>
    <property type="match status" value="1"/>
</dbReference>
<feature type="domain" description="BRCT" evidence="2">
    <location>
        <begin position="144"/>
        <end position="192"/>
    </location>
</feature>
<dbReference type="Pfam" id="PF08630">
    <property type="entry name" value="Dfp1_Him1_M"/>
    <property type="match status" value="1"/>
</dbReference>
<accession>A0A9W8LYP2</accession>
<dbReference type="Pfam" id="PF00533">
    <property type="entry name" value="BRCT"/>
    <property type="match status" value="1"/>
</dbReference>
<dbReference type="InterPro" id="IPR036420">
    <property type="entry name" value="BRCT_dom_sf"/>
</dbReference>
<dbReference type="OrthoDB" id="21380at2759"/>